<proteinExistence type="predicted"/>
<dbReference type="InterPro" id="IPR025381">
    <property type="entry name" value="DUF4296"/>
</dbReference>
<gene>
    <name evidence="2" type="ORF">DB895_06425</name>
</gene>
<feature type="domain" description="DUF4296" evidence="1">
    <location>
        <begin position="25"/>
        <end position="104"/>
    </location>
</feature>
<dbReference type="EMBL" id="QCZI01000006">
    <property type="protein sequence ID" value="PWA05614.1"/>
    <property type="molecule type" value="Genomic_DNA"/>
</dbReference>
<organism evidence="2 3">
    <name type="scientific">Flavobacterium psychrotolerans</name>
    <dbReference type="NCBI Taxonomy" id="2169410"/>
    <lineage>
        <taxon>Bacteria</taxon>
        <taxon>Pseudomonadati</taxon>
        <taxon>Bacteroidota</taxon>
        <taxon>Flavobacteriia</taxon>
        <taxon>Flavobacteriales</taxon>
        <taxon>Flavobacteriaceae</taxon>
        <taxon>Flavobacterium</taxon>
    </lineage>
</organism>
<dbReference type="Proteomes" id="UP000245449">
    <property type="component" value="Unassembled WGS sequence"/>
</dbReference>
<protein>
    <submittedName>
        <fullName evidence="2">DUF4296 domain-containing protein</fullName>
    </submittedName>
</protein>
<evidence type="ECO:0000259" key="1">
    <source>
        <dbReference type="Pfam" id="PF14129"/>
    </source>
</evidence>
<dbReference type="AlphaFoldDB" id="A0A2U1JKW0"/>
<name>A0A2U1JKW0_9FLAO</name>
<keyword evidence="3" id="KW-1185">Reference proteome</keyword>
<dbReference type="PROSITE" id="PS51257">
    <property type="entry name" value="PROKAR_LIPOPROTEIN"/>
    <property type="match status" value="1"/>
</dbReference>
<reference evidence="2 3" key="1">
    <citation type="submission" date="2018-04" db="EMBL/GenBank/DDBJ databases">
        <title>Flavobacterium sp. nov., isolated from glacier ice.</title>
        <authorList>
            <person name="Liu Q."/>
            <person name="Xin Y.-H."/>
        </authorList>
    </citation>
    <scope>NUCLEOTIDE SEQUENCE [LARGE SCALE GENOMIC DNA]</scope>
    <source>
        <strain evidence="2 3">RB1R5</strain>
    </source>
</reference>
<accession>A0A2U1JKW0</accession>
<dbReference type="OrthoDB" id="1525222at2"/>
<comment type="caution">
    <text evidence="2">The sequence shown here is derived from an EMBL/GenBank/DDBJ whole genome shotgun (WGS) entry which is preliminary data.</text>
</comment>
<dbReference type="Pfam" id="PF14129">
    <property type="entry name" value="DUF4296"/>
    <property type="match status" value="1"/>
</dbReference>
<evidence type="ECO:0000313" key="3">
    <source>
        <dbReference type="Proteomes" id="UP000245449"/>
    </source>
</evidence>
<sequence>MKTGLALLSFLFLLTSCKDTGISKPKNLIEEDKMVDIIYDLALLEGIKVHNPANLQNVNSNEFVCKKYKIDSLQFVKSTQFYASDISNYKKMYEEVGKRIEKNKSYLDSIESKANKK</sequence>
<evidence type="ECO:0000313" key="2">
    <source>
        <dbReference type="EMBL" id="PWA05614.1"/>
    </source>
</evidence>
<dbReference type="RefSeq" id="WP_116724541.1">
    <property type="nucleotide sequence ID" value="NZ_QCZI01000006.1"/>
</dbReference>